<dbReference type="SUPFAM" id="SSF55144">
    <property type="entry name" value="LigT-like"/>
    <property type="match status" value="1"/>
</dbReference>
<evidence type="ECO:0000313" key="1">
    <source>
        <dbReference type="EMBL" id="MCU7549463.1"/>
    </source>
</evidence>
<dbReference type="Gene3D" id="3.90.1140.10">
    <property type="entry name" value="Cyclic phosphodiesterase"/>
    <property type="match status" value="1"/>
</dbReference>
<name>A0A9X2XNR9_9BACT</name>
<dbReference type="GO" id="GO:0016874">
    <property type="term" value="F:ligase activity"/>
    <property type="evidence" value="ECO:0007669"/>
    <property type="project" value="UniProtKB-KW"/>
</dbReference>
<accession>A0A9X2XNR9</accession>
<protein>
    <submittedName>
        <fullName evidence="1">2'-5' RNA ligase family protein</fullName>
    </submittedName>
</protein>
<gene>
    <name evidence="1" type="ORF">OCK74_10075</name>
</gene>
<dbReference type="PANTHER" id="PTHR40037:SF1">
    <property type="entry name" value="PHOSPHOESTERASE SAOUHSC_00951-RELATED"/>
    <property type="match status" value="1"/>
</dbReference>
<evidence type="ECO:0000313" key="2">
    <source>
        <dbReference type="Proteomes" id="UP001155483"/>
    </source>
</evidence>
<dbReference type="Proteomes" id="UP001155483">
    <property type="component" value="Unassembled WGS sequence"/>
</dbReference>
<reference evidence="1" key="2">
    <citation type="submission" date="2023-04" db="EMBL/GenBank/DDBJ databases">
        <title>Paracnuella aquatica gen. nov., sp. nov., a member of the family Chitinophagaceae isolated from a hot spring.</title>
        <authorList>
            <person name="Wang C."/>
        </authorList>
    </citation>
    <scope>NUCLEOTIDE SEQUENCE</scope>
    <source>
        <strain evidence="1">LB-8</strain>
    </source>
</reference>
<keyword evidence="1" id="KW-0436">Ligase</keyword>
<dbReference type="Pfam" id="PF13563">
    <property type="entry name" value="2_5_RNA_ligase2"/>
    <property type="match status" value="1"/>
</dbReference>
<organism evidence="1 2">
    <name type="scientific">Paraflavisolibacter caeni</name>
    <dbReference type="NCBI Taxonomy" id="2982496"/>
    <lineage>
        <taxon>Bacteria</taxon>
        <taxon>Pseudomonadati</taxon>
        <taxon>Bacteroidota</taxon>
        <taxon>Chitinophagia</taxon>
        <taxon>Chitinophagales</taxon>
        <taxon>Chitinophagaceae</taxon>
        <taxon>Paraflavisolibacter</taxon>
    </lineage>
</organism>
<dbReference type="RefSeq" id="WP_279296907.1">
    <property type="nucleotide sequence ID" value="NZ_JAOTIF010000006.1"/>
</dbReference>
<dbReference type="InterPro" id="IPR009097">
    <property type="entry name" value="Cyclic_Pdiesterase"/>
</dbReference>
<reference evidence="1" key="1">
    <citation type="submission" date="2022-09" db="EMBL/GenBank/DDBJ databases">
        <authorList>
            <person name="Yuan C."/>
            <person name="Ke Z."/>
        </authorList>
    </citation>
    <scope>NUCLEOTIDE SEQUENCE</scope>
    <source>
        <strain evidence="1">LB-8</strain>
    </source>
</reference>
<dbReference type="EMBL" id="JAOTIF010000006">
    <property type="protein sequence ID" value="MCU7549463.1"/>
    <property type="molecule type" value="Genomic_DNA"/>
</dbReference>
<proteinExistence type="predicted"/>
<sequence>MNMYFIAIVLPQELNEKVLHWKKYMHEKYHCKVGLKSPAHITIIPPFWLEENMEEELLNDVEVLAKEMAPFQIGTNNFSAFKPRTIYIAVTQNPELKKLKHKADQYFSDKEQYGLKIETRQFNPHITIATRDLFKKDFYESWPFFETKEFKEEWNARSLSVLRHNKRNWDVIYAAPFGNSIEPKTL</sequence>
<dbReference type="InterPro" id="IPR050580">
    <property type="entry name" value="2H_phosphoesterase_YjcG-like"/>
</dbReference>
<comment type="caution">
    <text evidence="1">The sequence shown here is derived from an EMBL/GenBank/DDBJ whole genome shotgun (WGS) entry which is preliminary data.</text>
</comment>
<dbReference type="AlphaFoldDB" id="A0A9X2XNR9"/>
<keyword evidence="2" id="KW-1185">Reference proteome</keyword>
<dbReference type="PANTHER" id="PTHR40037">
    <property type="entry name" value="PHOSPHOESTERASE YJCG-RELATED"/>
    <property type="match status" value="1"/>
</dbReference>